<dbReference type="Gene3D" id="2.30.30.940">
    <property type="match status" value="1"/>
</dbReference>
<gene>
    <name evidence="5" type="ORF">ET471_17565</name>
</gene>
<dbReference type="EMBL" id="CP035493">
    <property type="protein sequence ID" value="QAY71618.1"/>
    <property type="molecule type" value="Genomic_DNA"/>
</dbReference>
<feature type="domain" description="TrwC relaxase" evidence="4">
    <location>
        <begin position="10"/>
        <end position="364"/>
    </location>
</feature>
<evidence type="ECO:0000256" key="1">
    <source>
        <dbReference type="ARBA" id="ARBA00022741"/>
    </source>
</evidence>
<dbReference type="InterPro" id="IPR014862">
    <property type="entry name" value="TrwC"/>
</dbReference>
<dbReference type="GO" id="GO:0005524">
    <property type="term" value="F:ATP binding"/>
    <property type="evidence" value="ECO:0007669"/>
    <property type="project" value="UniProtKB-KW"/>
</dbReference>
<dbReference type="GO" id="GO:0003678">
    <property type="term" value="F:DNA helicase activity"/>
    <property type="evidence" value="ECO:0007669"/>
    <property type="project" value="UniProtKB-ARBA"/>
</dbReference>
<evidence type="ECO:0000313" key="5">
    <source>
        <dbReference type="EMBL" id="QAY71618.1"/>
    </source>
</evidence>
<dbReference type="Proteomes" id="UP000292118">
    <property type="component" value="Chromosome"/>
</dbReference>
<dbReference type="Gene3D" id="3.40.50.300">
    <property type="entry name" value="P-loop containing nucleotide triphosphate hydrolases"/>
    <property type="match status" value="2"/>
</dbReference>
<dbReference type="PANTHER" id="PTHR43788">
    <property type="entry name" value="DNA2/NAM7 HELICASE FAMILY MEMBER"/>
    <property type="match status" value="1"/>
</dbReference>
<reference evidence="5 6" key="1">
    <citation type="submission" date="2019-01" db="EMBL/GenBank/DDBJ databases">
        <title>Genome sequencing of strain FW10M-9.</title>
        <authorList>
            <person name="Heo J."/>
            <person name="Kim S.-J."/>
            <person name="Kim J.-S."/>
            <person name="Hong S.-B."/>
            <person name="Kwon S.-W."/>
        </authorList>
    </citation>
    <scope>NUCLEOTIDE SEQUENCE [LARGE SCALE GENOMIC DNA]</scope>
    <source>
        <strain evidence="5 6">FW10M-9</strain>
    </source>
</reference>
<dbReference type="RefSeq" id="WP_129190481.1">
    <property type="nucleotide sequence ID" value="NZ_CP035493.1"/>
</dbReference>
<dbReference type="Pfam" id="PF08751">
    <property type="entry name" value="TrwC"/>
    <property type="match status" value="1"/>
</dbReference>
<dbReference type="InterPro" id="IPR027417">
    <property type="entry name" value="P-loop_NTPase"/>
</dbReference>
<evidence type="ECO:0000256" key="3">
    <source>
        <dbReference type="SAM" id="MobiDB-lite"/>
    </source>
</evidence>
<organism evidence="5 6">
    <name type="scientific">Xylanimonas protaetiae</name>
    <dbReference type="NCBI Taxonomy" id="2509457"/>
    <lineage>
        <taxon>Bacteria</taxon>
        <taxon>Bacillati</taxon>
        <taxon>Actinomycetota</taxon>
        <taxon>Actinomycetes</taxon>
        <taxon>Micrococcales</taxon>
        <taxon>Promicromonosporaceae</taxon>
        <taxon>Xylanimonas</taxon>
    </lineage>
</organism>
<accession>A0A4P6FLU9</accession>
<dbReference type="KEGG" id="xya:ET471_17565"/>
<dbReference type="Pfam" id="PF13604">
    <property type="entry name" value="AAA_30"/>
    <property type="match status" value="1"/>
</dbReference>
<dbReference type="CDD" id="cd18809">
    <property type="entry name" value="SF1_C_RecD"/>
    <property type="match status" value="1"/>
</dbReference>
<dbReference type="InterPro" id="IPR050534">
    <property type="entry name" value="Coronavir_polyprotein_1ab"/>
</dbReference>
<keyword evidence="1" id="KW-0547">Nucleotide-binding</keyword>
<proteinExistence type="predicted"/>
<evidence type="ECO:0000256" key="2">
    <source>
        <dbReference type="ARBA" id="ARBA00022840"/>
    </source>
</evidence>
<keyword evidence="2" id="KW-0067">ATP-binding</keyword>
<dbReference type="AlphaFoldDB" id="A0A4P6FLU9"/>
<name>A0A4P6FLU9_9MICO</name>
<protein>
    <submittedName>
        <fullName evidence="5">Conjugal transfer protein</fullName>
    </submittedName>
</protein>
<dbReference type="NCBIfam" id="NF041492">
    <property type="entry name" value="MobF"/>
    <property type="match status" value="1"/>
</dbReference>
<sequence length="1174" mass="126466">MTVSLRVMSAGNGYEYLLRSVVTGDGNRSLGTPLTRYYLDEGTPPGFWMGLGIAAFGNGEITAGDVVTPEHLVRLLGHGLDPTNADVALGKPYPQFSTPPDRIEARAAKLPESLSARERADAVATITAEEQRKGTRAAVAGYDLTFSASKSVSVLWAVADADTQARIVEVHHAAVADVLALFERDVAATRTGSHSINQEAVVGVAATAFDHYDSRTNDPQLHTHVVVSNKVKTLQDGQWRSLDGRPIHAATVALSEYYNAVLADRMTAEFDVGWEQRDRGGSRSTAWEIAGVPEVLIDEFSSRSRAIDAETDRLVDEYVAAHGRRPSSVTIIRLRARATLDTRPEKQIHSLANLSAGWRGRAEKHLNGDPTAWARALTGAVTSPALTFDRVPADMIAEVGARVVAAVGEKRSTWRHWNLWAETSRQTMGWRFATPADRERLVAAVVASAEAQSVRLTPPDLATTPAAFRREDGSSRFRPAHTLTMSSHEILDAEQRLIDRGENRTAPTLVAQALAAADREAVDPPLSEEQRHALEMVSTSGRQIDLLIGPAGAGKTTAMSALRHAWTIQYGPGSVVGLAPSAAAAKVLAEDLDIACDNTAKWLHEHDRGRTEFHAGQLVILDEATLASTLTLDRITALAAAAGAKVLLVGDHAQLQSVDAGGAFSLLHHERRGDVAQLTEVHRFTNQWEKDASLALRSGEVEVIDTYIAQGRVRAGTGTEMVDAAYAAWRADTRAGRRTLLVTDSADHVRELNARARAERLLDGDTLPDREVALTDDAAASVGDLVITRRNDRTLRTARGGFVRNGDRWRVVDVHRNGDVEVRREGYTHGASVVLPADYVAQHLDLGYAVTAYRAQGMTVDTCHVVVAPGATRENLYVAMTRGRDANTAYVALDRPDDLHAHPVTGTVAAQSILAGVLAHTGGELSAHETIAAEQYRYASIAQLAAEYETIATLAQADRWPRVISTALDTAGERTTNIDEVVASEAYGALCNELWRLDAAGVNVDDAVPRAIAGRGFADADDVAAVITWRLWNLTGRRRANEPDLIAGLVPRAHGDFDDETRAALDERAHLIEQRAAALAEGAIRARARWLADIGDEPSGADARHLWRHAIAVEAAYRDRYSVPATRSVGATVPATVAQSRDRDRVLAALASAQRAKGDRAPVGPKAAAEPSVG</sequence>
<evidence type="ECO:0000313" key="6">
    <source>
        <dbReference type="Proteomes" id="UP000292118"/>
    </source>
</evidence>
<feature type="region of interest" description="Disordered" evidence="3">
    <location>
        <begin position="1151"/>
        <end position="1174"/>
    </location>
</feature>
<dbReference type="SUPFAM" id="SSF52540">
    <property type="entry name" value="P-loop containing nucleoside triphosphate hydrolases"/>
    <property type="match status" value="2"/>
</dbReference>
<keyword evidence="6" id="KW-1185">Reference proteome</keyword>
<dbReference type="SUPFAM" id="SSF55464">
    <property type="entry name" value="Origin of replication-binding domain, RBD-like"/>
    <property type="match status" value="1"/>
</dbReference>
<dbReference type="OrthoDB" id="4524286at2"/>
<dbReference type="PANTHER" id="PTHR43788:SF6">
    <property type="entry name" value="DNA HELICASE B"/>
    <property type="match status" value="1"/>
</dbReference>
<evidence type="ECO:0000259" key="4">
    <source>
        <dbReference type="Pfam" id="PF08751"/>
    </source>
</evidence>